<dbReference type="EMBL" id="LR796158">
    <property type="protein sequence ID" value="CAB4121833.1"/>
    <property type="molecule type" value="Genomic_DNA"/>
</dbReference>
<protein>
    <recommendedName>
        <fullName evidence="2">Glyco_tranf_GTA_type domain containing protein</fullName>
    </recommendedName>
</protein>
<dbReference type="SUPFAM" id="SSF53448">
    <property type="entry name" value="Nucleotide-diphospho-sugar transferases"/>
    <property type="match status" value="1"/>
</dbReference>
<reference evidence="1" key="1">
    <citation type="submission" date="2020-04" db="EMBL/GenBank/DDBJ databases">
        <authorList>
            <person name="Chiriac C."/>
            <person name="Salcher M."/>
            <person name="Ghai R."/>
            <person name="Kavagutti S V."/>
        </authorList>
    </citation>
    <scope>NUCLEOTIDE SEQUENCE</scope>
</reference>
<gene>
    <name evidence="1" type="ORF">UFOVP19_12</name>
</gene>
<proteinExistence type="predicted"/>
<evidence type="ECO:0008006" key="2">
    <source>
        <dbReference type="Google" id="ProtNLM"/>
    </source>
</evidence>
<organism evidence="1">
    <name type="scientific">uncultured Caudovirales phage</name>
    <dbReference type="NCBI Taxonomy" id="2100421"/>
    <lineage>
        <taxon>Viruses</taxon>
        <taxon>Duplodnaviria</taxon>
        <taxon>Heunggongvirae</taxon>
        <taxon>Uroviricota</taxon>
        <taxon>Caudoviricetes</taxon>
        <taxon>Peduoviridae</taxon>
        <taxon>Maltschvirus</taxon>
        <taxon>Maltschvirus maltsch</taxon>
    </lineage>
</organism>
<name>A0A6J5KKM3_9CAUD</name>
<sequence>MSDKPQIVMQTLEGFHNAQSYEVNSKKNAYKDLSTICIVPTRGVIPAKVVQSWMGLMSPMNQKFTRIFVIQMEVGAAYSTTIEQILQNPELSKWKYILTLEEDNTVPPDGLLKLYENMDKYDVIGGLYWTKGVDGKPMCYGKKDVYPMNFIPFMPEPDVVTPCNGLGMGFTLFKMDIFKNPKLPKPFFNTLQKYTEGQGVQAYTQDLKFFEDASKLGYKFACDPRVKVGHYDYVNDQMW</sequence>
<dbReference type="InterPro" id="IPR029044">
    <property type="entry name" value="Nucleotide-diphossugar_trans"/>
</dbReference>
<dbReference type="Gene3D" id="3.90.550.40">
    <property type="match status" value="1"/>
</dbReference>
<evidence type="ECO:0000313" key="1">
    <source>
        <dbReference type="EMBL" id="CAB4121833.1"/>
    </source>
</evidence>
<accession>A0A6J5KKM3</accession>